<feature type="chain" id="PRO_5043035671" evidence="6">
    <location>
        <begin position="23"/>
        <end position="494"/>
    </location>
</feature>
<gene>
    <name evidence="9" type="ORF">KK078_25650</name>
</gene>
<protein>
    <submittedName>
        <fullName evidence="9">RagB/SusD family nutrient uptake outer membrane protein</fullName>
    </submittedName>
</protein>
<evidence type="ECO:0000313" key="9">
    <source>
        <dbReference type="EMBL" id="MBT1689974.1"/>
    </source>
</evidence>
<organism evidence="9 10">
    <name type="scientific">Dawidia soli</name>
    <dbReference type="NCBI Taxonomy" id="2782352"/>
    <lineage>
        <taxon>Bacteria</taxon>
        <taxon>Pseudomonadati</taxon>
        <taxon>Bacteroidota</taxon>
        <taxon>Cytophagia</taxon>
        <taxon>Cytophagales</taxon>
        <taxon>Chryseotaleaceae</taxon>
        <taxon>Dawidia</taxon>
    </lineage>
</organism>
<feature type="domain" description="SusD-like N-terminal" evidence="8">
    <location>
        <begin position="20"/>
        <end position="210"/>
    </location>
</feature>
<dbReference type="Gene3D" id="1.25.40.390">
    <property type="match status" value="1"/>
</dbReference>
<sequence length="494" mass="56603">MKKHIFCWLMVACLMVSCSDYLDVKPKSQVEEETLFSTQEGFMEALIGVYLSCVTKELYGYELLAGTPDVLAQDYYAPANTSATWDKQYLQTRTFNYSHEYFRERRDDIWEGLYTAIANANIILKHIDDKKAIFQNEGDYYIIKGEALALRAYLHFDLYRMFAPSYLSDPASPTIPYVTAFTNAVTPQSTGAELVEKVIADLLQAKDLLEAWDPIVKDTYVVGYPDDAKETETANRMFLQNRRHRLNYYAVCGALARVYLYKNDKVAALTHARLVIDAGKFPWTAKEDFNADATEDRDRIAYKEVLFGWDIDKRGGDLDNHFNESITSLCALVDDGTLIYETGSVGASDYRYKQWLTQGTTSGFTALFLQKYKRDGDGNRHPLVAPMLRLSEMYYIAAECSFDADPETAWNYFNKVRYNRGIGTEIHGETSREVFLSELVKEYRKEFFAEGQLFYAYKRLNRDILGAQQIAIPASDKIFVLPMPDDEIAFGQRN</sequence>
<keyword evidence="5" id="KW-0998">Cell outer membrane</keyword>
<dbReference type="EMBL" id="JAHESC010000052">
    <property type="protein sequence ID" value="MBT1689974.1"/>
    <property type="molecule type" value="Genomic_DNA"/>
</dbReference>
<dbReference type="PROSITE" id="PS51257">
    <property type="entry name" value="PROKAR_LIPOPROTEIN"/>
    <property type="match status" value="1"/>
</dbReference>
<dbReference type="Pfam" id="PF07980">
    <property type="entry name" value="SusD_RagB"/>
    <property type="match status" value="1"/>
</dbReference>
<dbReference type="InterPro" id="IPR012944">
    <property type="entry name" value="SusD_RagB_dom"/>
</dbReference>
<dbReference type="InterPro" id="IPR033985">
    <property type="entry name" value="SusD-like_N"/>
</dbReference>
<keyword evidence="10" id="KW-1185">Reference proteome</keyword>
<evidence type="ECO:0000259" key="8">
    <source>
        <dbReference type="Pfam" id="PF14322"/>
    </source>
</evidence>
<comment type="subcellular location">
    <subcellularLocation>
        <location evidence="1">Cell outer membrane</location>
    </subcellularLocation>
</comment>
<dbReference type="InterPro" id="IPR011990">
    <property type="entry name" value="TPR-like_helical_dom_sf"/>
</dbReference>
<accession>A0AAP2GFZ5</accession>
<comment type="similarity">
    <text evidence="2">Belongs to the SusD family.</text>
</comment>
<dbReference type="Proteomes" id="UP001319180">
    <property type="component" value="Unassembled WGS sequence"/>
</dbReference>
<name>A0AAP2GFZ5_9BACT</name>
<evidence type="ECO:0000313" key="10">
    <source>
        <dbReference type="Proteomes" id="UP001319180"/>
    </source>
</evidence>
<dbReference type="GO" id="GO:0009279">
    <property type="term" value="C:cell outer membrane"/>
    <property type="evidence" value="ECO:0007669"/>
    <property type="project" value="UniProtKB-SubCell"/>
</dbReference>
<evidence type="ECO:0000256" key="6">
    <source>
        <dbReference type="SAM" id="SignalP"/>
    </source>
</evidence>
<reference evidence="9 10" key="1">
    <citation type="submission" date="2021-05" db="EMBL/GenBank/DDBJ databases">
        <title>A Polyphasic approach of four new species of the genus Ohtaekwangia: Ohtaekwangia histidinii sp. nov., Ohtaekwangia cretensis sp. nov., Ohtaekwangia indiensis sp. nov., Ohtaekwangia reichenbachii sp. nov. from diverse environment.</title>
        <authorList>
            <person name="Octaviana S."/>
        </authorList>
    </citation>
    <scope>NUCLEOTIDE SEQUENCE [LARGE SCALE GENOMIC DNA]</scope>
    <source>
        <strain evidence="9 10">PWU37</strain>
    </source>
</reference>
<feature type="domain" description="RagB/SusD" evidence="7">
    <location>
        <begin position="385"/>
        <end position="459"/>
    </location>
</feature>
<feature type="signal peptide" evidence="6">
    <location>
        <begin position="1"/>
        <end position="22"/>
    </location>
</feature>
<dbReference type="Pfam" id="PF14322">
    <property type="entry name" value="SusD-like_3"/>
    <property type="match status" value="1"/>
</dbReference>
<evidence type="ECO:0000256" key="4">
    <source>
        <dbReference type="ARBA" id="ARBA00023136"/>
    </source>
</evidence>
<keyword evidence="4" id="KW-0472">Membrane</keyword>
<keyword evidence="3 6" id="KW-0732">Signal</keyword>
<proteinExistence type="inferred from homology"/>
<evidence type="ECO:0000256" key="3">
    <source>
        <dbReference type="ARBA" id="ARBA00022729"/>
    </source>
</evidence>
<dbReference type="SUPFAM" id="SSF48452">
    <property type="entry name" value="TPR-like"/>
    <property type="match status" value="1"/>
</dbReference>
<evidence type="ECO:0000256" key="2">
    <source>
        <dbReference type="ARBA" id="ARBA00006275"/>
    </source>
</evidence>
<evidence type="ECO:0000256" key="5">
    <source>
        <dbReference type="ARBA" id="ARBA00023237"/>
    </source>
</evidence>
<dbReference type="RefSeq" id="WP_254093194.1">
    <property type="nucleotide sequence ID" value="NZ_JAHESC010000052.1"/>
</dbReference>
<evidence type="ECO:0000256" key="1">
    <source>
        <dbReference type="ARBA" id="ARBA00004442"/>
    </source>
</evidence>
<dbReference type="AlphaFoldDB" id="A0AAP2GFZ5"/>
<comment type="caution">
    <text evidence="9">The sequence shown here is derived from an EMBL/GenBank/DDBJ whole genome shotgun (WGS) entry which is preliminary data.</text>
</comment>
<evidence type="ECO:0000259" key="7">
    <source>
        <dbReference type="Pfam" id="PF07980"/>
    </source>
</evidence>